<dbReference type="NCBIfam" id="TIGR03848">
    <property type="entry name" value="MSMEG_4193"/>
    <property type="match status" value="1"/>
</dbReference>
<accession>A7NRT3</accession>
<dbReference type="HOGENOM" id="CLU_033323_8_0_0"/>
<dbReference type="PANTHER" id="PTHR48100">
    <property type="entry name" value="BROAD-SPECIFICITY PHOSPHATASE YOR283W-RELATED"/>
    <property type="match status" value="1"/>
</dbReference>
<feature type="region of interest" description="Disordered" evidence="1">
    <location>
        <begin position="200"/>
        <end position="245"/>
    </location>
</feature>
<dbReference type="InterPro" id="IPR050275">
    <property type="entry name" value="PGM_Phosphatase"/>
</dbReference>
<protein>
    <submittedName>
        <fullName evidence="2">Phosphoglycerate mutase</fullName>
    </submittedName>
</protein>
<sequence>MTVLLLIRHGANDMVHGRLAGRLPGVRLNEEGRRQAASLAARLADLPIEAVYSSPLDRTVETAEAIAAPRGLPIRLVEALQEVDYGEWQGAELKELYKHELWPGVQHYPSGTRFPNGETLGETQMRIVAALDALRARHPKGMIAVVSHADAIRLATAYYIGIHIDLFQRLEVATCSVTAIGFTRMGPRLLAYNDTGSLAHLKPKPEEAQPAPSEASPQSGQAAEAATGNGVAAPTAAATGATTPA</sequence>
<dbReference type="SMART" id="SM00855">
    <property type="entry name" value="PGAM"/>
    <property type="match status" value="1"/>
</dbReference>
<dbReference type="GO" id="GO:0005737">
    <property type="term" value="C:cytoplasm"/>
    <property type="evidence" value="ECO:0007669"/>
    <property type="project" value="TreeGrafter"/>
</dbReference>
<evidence type="ECO:0000313" key="3">
    <source>
        <dbReference type="Proteomes" id="UP000000263"/>
    </source>
</evidence>
<feature type="compositionally biased region" description="Low complexity" evidence="1">
    <location>
        <begin position="222"/>
        <end position="245"/>
    </location>
</feature>
<dbReference type="GO" id="GO:0016791">
    <property type="term" value="F:phosphatase activity"/>
    <property type="evidence" value="ECO:0007669"/>
    <property type="project" value="TreeGrafter"/>
</dbReference>
<dbReference type="SUPFAM" id="SSF53254">
    <property type="entry name" value="Phosphoglycerate mutase-like"/>
    <property type="match status" value="1"/>
</dbReference>
<dbReference type="Gene3D" id="3.40.50.1240">
    <property type="entry name" value="Phosphoglycerate mutase-like"/>
    <property type="match status" value="1"/>
</dbReference>
<dbReference type="eggNOG" id="COG0406">
    <property type="taxonomic scope" value="Bacteria"/>
</dbReference>
<organism evidence="2 3">
    <name type="scientific">Roseiflexus castenholzii (strain DSM 13941 / HLO8)</name>
    <dbReference type="NCBI Taxonomy" id="383372"/>
    <lineage>
        <taxon>Bacteria</taxon>
        <taxon>Bacillati</taxon>
        <taxon>Chloroflexota</taxon>
        <taxon>Chloroflexia</taxon>
        <taxon>Chloroflexales</taxon>
        <taxon>Roseiflexineae</taxon>
        <taxon>Roseiflexaceae</taxon>
        <taxon>Roseiflexus</taxon>
    </lineage>
</organism>
<dbReference type="AlphaFoldDB" id="A7NRT3"/>
<dbReference type="Pfam" id="PF00300">
    <property type="entry name" value="His_Phos_1"/>
    <property type="match status" value="1"/>
</dbReference>
<dbReference type="RefSeq" id="WP_012122700.1">
    <property type="nucleotide sequence ID" value="NC_009767.1"/>
</dbReference>
<proteinExistence type="predicted"/>
<dbReference type="InterPro" id="IPR022492">
    <property type="entry name" value="Phosphomutase_MSMEG4193_put"/>
</dbReference>
<dbReference type="KEGG" id="rca:Rcas_4252"/>
<reference evidence="2 3" key="1">
    <citation type="submission" date="2007-08" db="EMBL/GenBank/DDBJ databases">
        <title>Complete sequence of Roseiflexus castenholzii DSM 13941.</title>
        <authorList>
            <consortium name="US DOE Joint Genome Institute"/>
            <person name="Copeland A."/>
            <person name="Lucas S."/>
            <person name="Lapidus A."/>
            <person name="Barry K."/>
            <person name="Glavina del Rio T."/>
            <person name="Dalin E."/>
            <person name="Tice H."/>
            <person name="Pitluck S."/>
            <person name="Thompson L.S."/>
            <person name="Brettin T."/>
            <person name="Bruce D."/>
            <person name="Detter J.C."/>
            <person name="Han C."/>
            <person name="Tapia R."/>
            <person name="Schmutz J."/>
            <person name="Larimer F."/>
            <person name="Land M."/>
            <person name="Hauser L."/>
            <person name="Kyrpides N."/>
            <person name="Mikhailova N."/>
            <person name="Bryant D.A."/>
            <person name="Hanada S."/>
            <person name="Tsukatani Y."/>
            <person name="Richardson P."/>
        </authorList>
    </citation>
    <scope>NUCLEOTIDE SEQUENCE [LARGE SCALE GENOMIC DNA]</scope>
    <source>
        <strain evidence="3">DSM 13941 / HLO8</strain>
    </source>
</reference>
<dbReference type="PANTHER" id="PTHR48100:SF59">
    <property type="entry name" value="ADENOSYLCOBALAMIN_ALPHA-RIBAZOLE PHOSPHATASE"/>
    <property type="match status" value="1"/>
</dbReference>
<dbReference type="InterPro" id="IPR013078">
    <property type="entry name" value="His_Pase_superF_clade-1"/>
</dbReference>
<dbReference type="EMBL" id="CP000804">
    <property type="protein sequence ID" value="ABU60279.1"/>
    <property type="molecule type" value="Genomic_DNA"/>
</dbReference>
<keyword evidence="3" id="KW-1185">Reference proteome</keyword>
<dbReference type="STRING" id="383372.Rcas_4252"/>
<dbReference type="CDD" id="cd07067">
    <property type="entry name" value="HP_PGM_like"/>
    <property type="match status" value="1"/>
</dbReference>
<gene>
    <name evidence="2" type="ordered locus">Rcas_4252</name>
</gene>
<evidence type="ECO:0000256" key="1">
    <source>
        <dbReference type="SAM" id="MobiDB-lite"/>
    </source>
</evidence>
<evidence type="ECO:0000313" key="2">
    <source>
        <dbReference type="EMBL" id="ABU60279.1"/>
    </source>
</evidence>
<dbReference type="InterPro" id="IPR029033">
    <property type="entry name" value="His_PPase_superfam"/>
</dbReference>
<dbReference type="Proteomes" id="UP000000263">
    <property type="component" value="Chromosome"/>
</dbReference>
<name>A7NRT3_ROSCS</name>